<evidence type="ECO:0000313" key="2">
    <source>
        <dbReference type="Proteomes" id="UP000287361"/>
    </source>
</evidence>
<dbReference type="AlphaFoldDB" id="A0A401LG57"/>
<accession>A0A401LG57</accession>
<proteinExistence type="predicted"/>
<name>A0A401LG57_9FIRM</name>
<evidence type="ECO:0000313" key="1">
    <source>
        <dbReference type="EMBL" id="GCB30502.1"/>
    </source>
</evidence>
<comment type="caution">
    <text evidence="1">The sequence shown here is derived from an EMBL/GenBank/DDBJ whole genome shotgun (WGS) entry which is preliminary data.</text>
</comment>
<protein>
    <submittedName>
        <fullName evidence="1">Uncharacterized protein</fullName>
    </submittedName>
</protein>
<organism evidence="1 2">
    <name type="scientific">Anaerotignum faecicola</name>
    <dbReference type="NCBI Taxonomy" id="2358141"/>
    <lineage>
        <taxon>Bacteria</taxon>
        <taxon>Bacillati</taxon>
        <taxon>Bacillota</taxon>
        <taxon>Clostridia</taxon>
        <taxon>Lachnospirales</taxon>
        <taxon>Anaerotignaceae</taxon>
        <taxon>Anaerotignum</taxon>
    </lineage>
</organism>
<sequence>MEKAPCRSIFKNGTDRTTQAEVTRIWAAFINQAERASTILARENA</sequence>
<keyword evidence="2" id="KW-1185">Reference proteome</keyword>
<dbReference type="Proteomes" id="UP000287361">
    <property type="component" value="Unassembled WGS sequence"/>
</dbReference>
<reference evidence="1 2" key="1">
    <citation type="submission" date="2018-10" db="EMBL/GenBank/DDBJ databases">
        <title>Draft Genome Sequence of Anaerotignum sp. KCTC 15736.</title>
        <authorList>
            <person name="Choi S.H."/>
            <person name="Kim J.S."/>
            <person name="Kang S.W."/>
            <person name="Lee J.S."/>
            <person name="Park S.H."/>
        </authorList>
    </citation>
    <scope>NUCLEOTIDE SEQUENCE [LARGE SCALE GENOMIC DNA]</scope>
    <source>
        <strain evidence="1 2">KCTC 15736</strain>
    </source>
</reference>
<dbReference type="EMBL" id="BHVZ01000014">
    <property type="protein sequence ID" value="GCB30502.1"/>
    <property type="molecule type" value="Genomic_DNA"/>
</dbReference>
<gene>
    <name evidence="1" type="ORF">KGMB03357_21630</name>
</gene>